<gene>
    <name evidence="1" type="ORF">ACFO5U_11175</name>
</gene>
<keyword evidence="2" id="KW-1185">Reference proteome</keyword>
<dbReference type="RefSeq" id="WP_377279141.1">
    <property type="nucleotide sequence ID" value="NZ_JBHSGL010000005.1"/>
</dbReference>
<evidence type="ECO:0000313" key="1">
    <source>
        <dbReference type="EMBL" id="MFC4713430.1"/>
    </source>
</evidence>
<dbReference type="Proteomes" id="UP001595932">
    <property type="component" value="Unassembled WGS sequence"/>
</dbReference>
<dbReference type="EMBL" id="JBHSGL010000005">
    <property type="protein sequence ID" value="MFC4713430.1"/>
    <property type="molecule type" value="Genomic_DNA"/>
</dbReference>
<proteinExistence type="predicted"/>
<protein>
    <submittedName>
        <fullName evidence="1">Uncharacterized protein</fullName>
    </submittedName>
</protein>
<sequence length="80" mass="9442">MHINVVLGNLIDSSICVKELKDTGEEFIVVLDYDLRVDKIYKNDIEYISPEYATRLVKEFQSIRYFKSLYILPGMYKETN</sequence>
<reference evidence="2" key="1">
    <citation type="journal article" date="2019" name="Int. J. Syst. Evol. Microbiol.">
        <title>The Global Catalogue of Microorganisms (GCM) 10K type strain sequencing project: providing services to taxonomists for standard genome sequencing and annotation.</title>
        <authorList>
            <consortium name="The Broad Institute Genomics Platform"/>
            <consortium name="The Broad Institute Genome Sequencing Center for Infectious Disease"/>
            <person name="Wu L."/>
            <person name="Ma J."/>
        </authorList>
    </citation>
    <scope>NUCLEOTIDE SEQUENCE [LARGE SCALE GENOMIC DNA]</scope>
    <source>
        <strain evidence="2">CGMCC 1.12151</strain>
    </source>
</reference>
<comment type="caution">
    <text evidence="1">The sequence shown here is derived from an EMBL/GenBank/DDBJ whole genome shotgun (WGS) entry which is preliminary data.</text>
</comment>
<organism evidence="1 2">
    <name type="scientific">Planococcus dechangensis</name>
    <dbReference type="NCBI Taxonomy" id="1176255"/>
    <lineage>
        <taxon>Bacteria</taxon>
        <taxon>Bacillati</taxon>
        <taxon>Bacillota</taxon>
        <taxon>Bacilli</taxon>
        <taxon>Bacillales</taxon>
        <taxon>Caryophanaceae</taxon>
        <taxon>Planococcus</taxon>
    </lineage>
</organism>
<accession>A0ABV9ME74</accession>
<evidence type="ECO:0000313" key="2">
    <source>
        <dbReference type="Proteomes" id="UP001595932"/>
    </source>
</evidence>
<name>A0ABV9ME74_9BACL</name>